<dbReference type="OrthoDB" id="8772678at2"/>
<proteinExistence type="inferred from homology"/>
<keyword evidence="3" id="KW-1185">Reference proteome</keyword>
<organism evidence="2 3">
    <name type="scientific">Corynebacterium canis</name>
    <dbReference type="NCBI Taxonomy" id="679663"/>
    <lineage>
        <taxon>Bacteria</taxon>
        <taxon>Bacillati</taxon>
        <taxon>Actinomycetota</taxon>
        <taxon>Actinomycetes</taxon>
        <taxon>Mycobacteriales</taxon>
        <taxon>Corynebacteriaceae</taxon>
        <taxon>Corynebacterium</taxon>
    </lineage>
</organism>
<comment type="similarity">
    <text evidence="1">Belongs to the ROK (NagC/XylR) family.</text>
</comment>
<accession>A0A5C5UMF3</accession>
<dbReference type="PANTHER" id="PTHR18964">
    <property type="entry name" value="ROK (REPRESSOR, ORF, KINASE) FAMILY"/>
    <property type="match status" value="1"/>
</dbReference>
<dbReference type="Gene3D" id="3.30.420.40">
    <property type="match status" value="2"/>
</dbReference>
<dbReference type="AlphaFoldDB" id="A0A5C5UMF3"/>
<dbReference type="RefSeq" id="WP_146323765.1">
    <property type="nucleotide sequence ID" value="NZ_BAABLR010000015.1"/>
</dbReference>
<dbReference type="Pfam" id="PF00480">
    <property type="entry name" value="ROK"/>
    <property type="match status" value="1"/>
</dbReference>
<dbReference type="InterPro" id="IPR043129">
    <property type="entry name" value="ATPase_NBD"/>
</dbReference>
<sequence>MRTCVVAVDIGGTKIATAFIDPADPTRVHARATRPTKAVEGSRAVVAEVLAAIEETIDAATDADYEPRAVGIGAPGVVDPATGVIVAAGNTMPGWAGTALGQAVAEATNLPVAVHNDVRVMGLGEAIFGAGQGFSEVLFVSIGTGIGGAIISGGSLEDSPHFSRGEIAYLYGPTPDGGCDTIENIGAGPSLTRAYLAQSGELVSKVDLREIMRRYHSGDELARQVITGGMTGVGRGLAAFVNAFDVEAVVLGGGVGTIGPEITEPFTEALRGGLLTALSDLAVLPAALGTDAPLVGAAYLGSSKV</sequence>
<comment type="caution">
    <text evidence="2">The sequence shown here is derived from an EMBL/GenBank/DDBJ whole genome shotgun (WGS) entry which is preliminary data.</text>
</comment>
<name>A0A5C5UMF3_9CORY</name>
<protein>
    <submittedName>
        <fullName evidence="2">ROK family protein</fullName>
    </submittedName>
</protein>
<reference evidence="2 3" key="1">
    <citation type="submission" date="2019-08" db="EMBL/GenBank/DDBJ databases">
        <authorList>
            <person name="Lei W."/>
        </authorList>
    </citation>
    <scope>NUCLEOTIDE SEQUENCE [LARGE SCALE GENOMIC DNA]</scope>
    <source>
        <strain evidence="2 3">CCUG 58627</strain>
    </source>
</reference>
<evidence type="ECO:0000313" key="2">
    <source>
        <dbReference type="EMBL" id="TWT26947.1"/>
    </source>
</evidence>
<evidence type="ECO:0000313" key="3">
    <source>
        <dbReference type="Proteomes" id="UP000320791"/>
    </source>
</evidence>
<dbReference type="PANTHER" id="PTHR18964:SF169">
    <property type="entry name" value="N-ACETYLMANNOSAMINE KINASE"/>
    <property type="match status" value="1"/>
</dbReference>
<dbReference type="InterPro" id="IPR000600">
    <property type="entry name" value="ROK"/>
</dbReference>
<evidence type="ECO:0000256" key="1">
    <source>
        <dbReference type="ARBA" id="ARBA00006479"/>
    </source>
</evidence>
<dbReference type="SUPFAM" id="SSF53067">
    <property type="entry name" value="Actin-like ATPase domain"/>
    <property type="match status" value="1"/>
</dbReference>
<gene>
    <name evidence="2" type="ORF">FRX94_03655</name>
</gene>
<dbReference type="EMBL" id="VOHM01000005">
    <property type="protein sequence ID" value="TWT26947.1"/>
    <property type="molecule type" value="Genomic_DNA"/>
</dbReference>
<dbReference type="Proteomes" id="UP000320791">
    <property type="component" value="Unassembled WGS sequence"/>
</dbReference>